<organism evidence="2 3">
    <name type="scientific">Pelagomonas calceolata</name>
    <dbReference type="NCBI Taxonomy" id="35677"/>
    <lineage>
        <taxon>Eukaryota</taxon>
        <taxon>Sar</taxon>
        <taxon>Stramenopiles</taxon>
        <taxon>Ochrophyta</taxon>
        <taxon>Pelagophyceae</taxon>
        <taxon>Pelagomonadales</taxon>
        <taxon>Pelagomonadaceae</taxon>
        <taxon>Pelagomonas</taxon>
    </lineage>
</organism>
<name>A0A8J2T059_9STRA</name>
<reference evidence="2" key="1">
    <citation type="submission" date="2021-11" db="EMBL/GenBank/DDBJ databases">
        <authorList>
            <consortium name="Genoscope - CEA"/>
            <person name="William W."/>
        </authorList>
    </citation>
    <scope>NUCLEOTIDE SEQUENCE</scope>
</reference>
<keyword evidence="1" id="KW-0732">Signal</keyword>
<dbReference type="Proteomes" id="UP000789595">
    <property type="component" value="Unassembled WGS sequence"/>
</dbReference>
<gene>
    <name evidence="2" type="ORF">PECAL_6P05140</name>
</gene>
<feature type="chain" id="PRO_5035274022" evidence="1">
    <location>
        <begin position="17"/>
        <end position="782"/>
    </location>
</feature>
<evidence type="ECO:0000256" key="1">
    <source>
        <dbReference type="SAM" id="SignalP"/>
    </source>
</evidence>
<evidence type="ECO:0000313" key="2">
    <source>
        <dbReference type="EMBL" id="CAH0378914.1"/>
    </source>
</evidence>
<feature type="signal peptide" evidence="1">
    <location>
        <begin position="1"/>
        <end position="16"/>
    </location>
</feature>
<evidence type="ECO:0000313" key="3">
    <source>
        <dbReference type="Proteomes" id="UP000789595"/>
    </source>
</evidence>
<keyword evidence="3" id="KW-1185">Reference proteome</keyword>
<comment type="caution">
    <text evidence="2">The sequence shown here is derived from an EMBL/GenBank/DDBJ whole genome shotgun (WGS) entry which is preliminary data.</text>
</comment>
<proteinExistence type="predicted"/>
<protein>
    <submittedName>
        <fullName evidence="2">Uncharacterized protein</fullName>
    </submittedName>
</protein>
<dbReference type="AlphaFoldDB" id="A0A8J2T059"/>
<sequence length="782" mass="84967">MRRWRVFCLLVLPARAQLELSGDHASPSVRRWPTDVRCTAADATLEVSLDDTTRRYGLDDAGAVEAIANATWGRAPASYLTRAHAIRVGLAALAETDRLPDLVDAVERGGFLHFFPRPAVGDALLALGAQLCASTEGGVHCDNGIELRKLREAPSQVNLWFAADRSRVSERCADALESLRATCADYAECGRTFAPTRARADAALTAILHGGTDPNGGCWYVVEPNMRLGATGGMRALHLVARQLLDLGRCVRVVTLRDAFADVVAEGSADVARAVNLTAEEFVQWHVPLRPEDTVIVPEVSADFAAGIKYRLIDVRTQVPIPGAAQIVSESADVEETVRDYEARGGIVARYCMAFQPGHGHRPEPSVSVHLGISDWLHRAFSGSGPWAEVSLHPRDLAEAELWRRRPINGRMEKKRQGPPLVVYDDDVHWLDGDEFTEALGRAWVASNRSGSPPVAVMYDGFSGSQRYDLMKNASVYVDLNMPGLEGGISEFLFFDGAPLIPDAFLGTEHDPCIARAPVTDDADVVAGHVMRTLDTLASPEGAKALAVCADRNFAKARAVFGDFSETWRAYELSRRTRFVFFAREFLDWRYAAPFVASAFARHAFSDVVLLTPRELEGRAFQALLGDTMGVAMARLGVRRRVLLADVRNKTGDAVLEHIFPTLSAVREFTVLVVGRATAPTLEALDAAAAGLEPGACAPGDRFVLCRRGPGLDAARVALMLVATLERPAQLDACGDLRRHGLFAQLAAVMYPNALNALDEACGDAIEAGRLHNFGRAFYHAE</sequence>
<dbReference type="EMBL" id="CAKKNE010000006">
    <property type="protein sequence ID" value="CAH0378914.1"/>
    <property type="molecule type" value="Genomic_DNA"/>
</dbReference>
<accession>A0A8J2T059</accession>